<dbReference type="EMBL" id="DS469596">
    <property type="protein sequence ID" value="EDO40110.1"/>
    <property type="molecule type" value="Genomic_DNA"/>
</dbReference>
<evidence type="ECO:0000313" key="1">
    <source>
        <dbReference type="EMBL" id="EDO40110.1"/>
    </source>
</evidence>
<name>A7S862_NEMVE</name>
<dbReference type="Proteomes" id="UP000001593">
    <property type="component" value="Unassembled WGS sequence"/>
</dbReference>
<accession>A7S862</accession>
<dbReference type="PANTHER" id="PTHR47331:SF6">
    <property type="entry name" value="DOUBLECORTIN DOMAIN-CONTAINING PROTEIN"/>
    <property type="match status" value="1"/>
</dbReference>
<dbReference type="PANTHER" id="PTHR47331">
    <property type="entry name" value="PHD-TYPE DOMAIN-CONTAINING PROTEIN"/>
    <property type="match status" value="1"/>
</dbReference>
<proteinExistence type="predicted"/>
<dbReference type="PhylomeDB" id="A7S862"/>
<dbReference type="AlphaFoldDB" id="A7S862"/>
<organism evidence="1 2">
    <name type="scientific">Nematostella vectensis</name>
    <name type="common">Starlet sea anemone</name>
    <dbReference type="NCBI Taxonomy" id="45351"/>
    <lineage>
        <taxon>Eukaryota</taxon>
        <taxon>Metazoa</taxon>
        <taxon>Cnidaria</taxon>
        <taxon>Anthozoa</taxon>
        <taxon>Hexacorallia</taxon>
        <taxon>Actiniaria</taxon>
        <taxon>Edwardsiidae</taxon>
        <taxon>Nematostella</taxon>
    </lineage>
</organism>
<keyword evidence="2" id="KW-1185">Reference proteome</keyword>
<reference evidence="1 2" key="1">
    <citation type="journal article" date="2007" name="Science">
        <title>Sea anemone genome reveals ancestral eumetazoan gene repertoire and genomic organization.</title>
        <authorList>
            <person name="Putnam N.H."/>
            <person name="Srivastava M."/>
            <person name="Hellsten U."/>
            <person name="Dirks B."/>
            <person name="Chapman J."/>
            <person name="Salamov A."/>
            <person name="Terry A."/>
            <person name="Shapiro H."/>
            <person name="Lindquist E."/>
            <person name="Kapitonov V.V."/>
            <person name="Jurka J."/>
            <person name="Genikhovich G."/>
            <person name="Grigoriev I.V."/>
            <person name="Lucas S.M."/>
            <person name="Steele R.E."/>
            <person name="Finnerty J.R."/>
            <person name="Technau U."/>
            <person name="Martindale M.Q."/>
            <person name="Rokhsar D.S."/>
        </authorList>
    </citation>
    <scope>NUCLEOTIDE SEQUENCE [LARGE SCALE GENOMIC DNA]</scope>
    <source>
        <strain evidence="2">CH2 X CH6</strain>
    </source>
</reference>
<dbReference type="HOGENOM" id="CLU_1645739_0_0_1"/>
<dbReference type="InParanoid" id="A7S862"/>
<evidence type="ECO:0000313" key="2">
    <source>
        <dbReference type="Proteomes" id="UP000001593"/>
    </source>
</evidence>
<gene>
    <name evidence="1" type="ORF">NEMVEDRAFT_v1g208278</name>
</gene>
<protein>
    <submittedName>
        <fullName evidence="1">Uncharacterized protein</fullName>
    </submittedName>
</protein>
<sequence length="161" mass="17885">MLHKKNAQREVKPKCTAICNQEEGGLSCAKIVLVDVFDGKNPEKLFRVYAIVDDKSNSFMISSELADEIGADGPPEKYLLSTCTSSKEVSYGRRVDNLQVRSMNDTVMRLPTLKCGQLPSDKKEIPTPDLAKNYAHLRDIANEIPPIDPEAEVHVPESSRV</sequence>